<name>A0A381P3W0_9ZZZZ</name>
<reference evidence="1" key="1">
    <citation type="submission" date="2018-05" db="EMBL/GenBank/DDBJ databases">
        <authorList>
            <person name="Lanie J.A."/>
            <person name="Ng W.-L."/>
            <person name="Kazmierczak K.M."/>
            <person name="Andrzejewski T.M."/>
            <person name="Davidsen T.M."/>
            <person name="Wayne K.J."/>
            <person name="Tettelin H."/>
            <person name="Glass J.I."/>
            <person name="Rusch D."/>
            <person name="Podicherti R."/>
            <person name="Tsui H.-C.T."/>
            <person name="Winkler M.E."/>
        </authorList>
    </citation>
    <scope>NUCLEOTIDE SEQUENCE</scope>
</reference>
<sequence>MPIVKTDRFRPEVGELLGIVTIDSHTHSAKTHIDGPRQRRPVASWLNAFGIS</sequence>
<gene>
    <name evidence="1" type="ORF">METZ01_LOCUS13863</name>
</gene>
<proteinExistence type="predicted"/>
<dbReference type="EMBL" id="UINC01000777">
    <property type="protein sequence ID" value="SUZ61009.1"/>
    <property type="molecule type" value="Genomic_DNA"/>
</dbReference>
<organism evidence="1">
    <name type="scientific">marine metagenome</name>
    <dbReference type="NCBI Taxonomy" id="408172"/>
    <lineage>
        <taxon>unclassified sequences</taxon>
        <taxon>metagenomes</taxon>
        <taxon>ecological metagenomes</taxon>
    </lineage>
</organism>
<evidence type="ECO:0000313" key="1">
    <source>
        <dbReference type="EMBL" id="SUZ61009.1"/>
    </source>
</evidence>
<accession>A0A381P3W0</accession>
<protein>
    <submittedName>
        <fullName evidence="1">Uncharacterized protein</fullName>
    </submittedName>
</protein>
<dbReference type="AlphaFoldDB" id="A0A381P3W0"/>